<organism evidence="2">
    <name type="scientific">Rhizobium leguminosarum bv. trifolii</name>
    <dbReference type="NCBI Taxonomy" id="386"/>
    <lineage>
        <taxon>Bacteria</taxon>
        <taxon>Pseudomonadati</taxon>
        <taxon>Pseudomonadota</taxon>
        <taxon>Alphaproteobacteria</taxon>
        <taxon>Hyphomicrobiales</taxon>
        <taxon>Rhizobiaceae</taxon>
        <taxon>Rhizobium/Agrobacterium group</taxon>
        <taxon>Rhizobium</taxon>
    </lineage>
</organism>
<keyword evidence="1" id="KW-1133">Transmembrane helix</keyword>
<dbReference type="Pfam" id="PF17264">
    <property type="entry name" value="DUF5330"/>
    <property type="match status" value="1"/>
</dbReference>
<protein>
    <recommendedName>
        <fullName evidence="3">DUF5330 domain-containing protein</fullName>
    </recommendedName>
</protein>
<dbReference type="AlphaFoldDB" id="A0A1C9HTM9"/>
<keyword evidence="1" id="KW-0812">Transmembrane</keyword>
<name>A0A1C9HTM9_RHILT</name>
<reference evidence="2" key="2">
    <citation type="journal article" date="2016" name="Front. Microbiol.">
        <title>The Regulatory Protein RosR Affects Rhizobium leguminosarum bv. trifolii Protein Profiles, Cell Surface Properties, and Symbiosis with Clover.</title>
        <authorList>
            <person name="Rachwal K."/>
            <person name="Boguszewska A."/>
            <person name="Kopcinska J."/>
            <person name="Karas M."/>
            <person name="Tchorzewski M."/>
            <person name="Janczarek M."/>
        </authorList>
    </citation>
    <scope>NUCLEOTIDE SEQUENCE</scope>
    <source>
        <strain evidence="2">Rt24.2</strain>
    </source>
</reference>
<reference evidence="2" key="1">
    <citation type="journal article" date="2015" name="BMC Genomics">
        <title>Transcriptome profiling of a Rhizobium leguminosarum bv. trifolii rosR mutant reveals the role of the transcriptional regulator RosR in motility, synthesis of cell-surface components, and other cellular processes.</title>
        <authorList>
            <person name="Rachwal K."/>
            <person name="Matczynska E."/>
            <person name="Janczarek M."/>
        </authorList>
    </citation>
    <scope>NUCLEOTIDE SEQUENCE</scope>
    <source>
        <strain evidence="2">Rt24.2</strain>
    </source>
</reference>
<sequence length="230" mass="25243">MLNGDRSHSTKMSLKYRSLKFELNLPQMRVSFEKRHSQLGGRVKTHRTTGLIRRKEPDGETGWATTMWFLIKGSFWFGLVLVLLSVFSTESSDKLANGPQLQLSDAFTAASGAYDYLTGMCSEKPEVCAKGSETLTALGYRAREGARVAYELLDSQFKDEAPATARLAEPQMPVALNMPSLTPPAIQEKVREAKAALNQPMPYRPPVEDDAAAETVVTGAIPLPTPKPAI</sequence>
<evidence type="ECO:0008006" key="3">
    <source>
        <dbReference type="Google" id="ProtNLM"/>
    </source>
</evidence>
<dbReference type="InterPro" id="IPR035220">
    <property type="entry name" value="DUF5330"/>
</dbReference>
<evidence type="ECO:0000256" key="1">
    <source>
        <dbReference type="SAM" id="Phobius"/>
    </source>
</evidence>
<feature type="transmembrane region" description="Helical" evidence="1">
    <location>
        <begin position="67"/>
        <end position="87"/>
    </location>
</feature>
<evidence type="ECO:0000313" key="2">
    <source>
        <dbReference type="EMBL" id="AOO90024.1"/>
    </source>
</evidence>
<proteinExistence type="predicted"/>
<accession>A0A1C9HTM9</accession>
<keyword evidence="1" id="KW-0472">Membrane</keyword>
<dbReference type="EMBL" id="KX487660">
    <property type="protein sequence ID" value="AOO90024.1"/>
    <property type="molecule type" value="Genomic_DNA"/>
</dbReference>